<dbReference type="STRING" id="648757.Rvan_2757"/>
<keyword evidence="2" id="KW-0722">Serine protease inhibitor</keyword>
<keyword evidence="1" id="KW-0646">Protease inhibitor</keyword>
<evidence type="ECO:0000256" key="2">
    <source>
        <dbReference type="ARBA" id="ARBA00022900"/>
    </source>
</evidence>
<evidence type="ECO:0000256" key="3">
    <source>
        <dbReference type="ARBA" id="ARBA00023157"/>
    </source>
</evidence>
<name>E3I842_RHOVT</name>
<evidence type="ECO:0000313" key="5">
    <source>
        <dbReference type="EMBL" id="ADP71968.1"/>
    </source>
</evidence>
<dbReference type="InterPro" id="IPR036880">
    <property type="entry name" value="Kunitz_BPTI_sf"/>
</dbReference>
<protein>
    <submittedName>
        <fullName evidence="5">Proteinase inhibitor I2 Kunitz metazoa</fullName>
    </submittedName>
</protein>
<evidence type="ECO:0000259" key="4">
    <source>
        <dbReference type="PROSITE" id="PS50279"/>
    </source>
</evidence>
<dbReference type="KEGG" id="rva:Rvan_2757"/>
<gene>
    <name evidence="5" type="ordered locus">Rvan_2757</name>
</gene>
<dbReference type="InterPro" id="IPR019283">
    <property type="entry name" value="DUF2330"/>
</dbReference>
<dbReference type="EMBL" id="CP002292">
    <property type="protein sequence ID" value="ADP71968.1"/>
    <property type="molecule type" value="Genomic_DNA"/>
</dbReference>
<dbReference type="GO" id="GO:0004867">
    <property type="term" value="F:serine-type endopeptidase inhibitor activity"/>
    <property type="evidence" value="ECO:0007669"/>
    <property type="project" value="UniProtKB-KW"/>
</dbReference>
<dbReference type="SMART" id="SM00131">
    <property type="entry name" value="KU"/>
    <property type="match status" value="1"/>
</dbReference>
<dbReference type="HOGENOM" id="CLU_675940_0_0_5"/>
<dbReference type="InterPro" id="IPR002223">
    <property type="entry name" value="Kunitz_BPTI"/>
</dbReference>
<dbReference type="Pfam" id="PF00014">
    <property type="entry name" value="Kunitz_BPTI"/>
    <property type="match status" value="1"/>
</dbReference>
<dbReference type="PANTHER" id="PTHR10083">
    <property type="entry name" value="KUNITZ-TYPE PROTEASE INHIBITOR-RELATED"/>
    <property type="match status" value="1"/>
</dbReference>
<evidence type="ECO:0000313" key="6">
    <source>
        <dbReference type="Proteomes" id="UP000001399"/>
    </source>
</evidence>
<sequence>MLRLCKSLRLLGAILPAVFLIPLPALADMGRVMVSNQGVTVEESAQKAIILANGREEVLILGTEIGASGKTSILRFIPFPAEPKAELAAPGAFQQLASLAKKYDLRFQSRWQTKGGSSSKDEGVKVVSSARLGAHDLTTVRIRDVAAFRSWVNDYFKSHDLPLADAYPTEEAIVADYVARGLTYFVLDYVALEKETRFIEPVAYRFASAELYYPLVTSNSFGGKGAIELFVVAPVTLCRPGSNDGMGYFRGDDHDLAVTIPGQPDRKCLDLPVKASTSARLPVEERDLDAIYSGWAELFADTPMFLQAFRYTGDYHFAADILVPVIGEGNALKAEEDGRNPFAPLRDLALPEACHLKPEGGRCKANFEAYYFDPAAGACKWFSYGGCGGVVPFETLDACEKSCLPKN</sequence>
<accession>E3I842</accession>
<dbReference type="Gene3D" id="4.10.410.10">
    <property type="entry name" value="Pancreatic trypsin inhibitor Kunitz domain"/>
    <property type="match status" value="1"/>
</dbReference>
<dbReference type="PROSITE" id="PS50279">
    <property type="entry name" value="BPTI_KUNITZ_2"/>
    <property type="match status" value="1"/>
</dbReference>
<dbReference type="Pfam" id="PF10092">
    <property type="entry name" value="DUF2330"/>
    <property type="match status" value="1"/>
</dbReference>
<keyword evidence="3" id="KW-1015">Disulfide bond</keyword>
<dbReference type="eggNOG" id="ENOG502ZTMH">
    <property type="taxonomic scope" value="Bacteria"/>
</dbReference>
<dbReference type="InterPro" id="IPR050098">
    <property type="entry name" value="TFPI/VKTCI-like"/>
</dbReference>
<dbReference type="CDD" id="cd00109">
    <property type="entry name" value="Kunitz-type"/>
    <property type="match status" value="1"/>
</dbReference>
<evidence type="ECO:0000256" key="1">
    <source>
        <dbReference type="ARBA" id="ARBA00022690"/>
    </source>
</evidence>
<proteinExistence type="predicted"/>
<reference evidence="6" key="1">
    <citation type="journal article" date="2011" name="J. Bacteriol.">
        <title>Genome sequences of eight morphologically diverse alphaproteobacteria.</title>
        <authorList>
            <consortium name="US DOE Joint Genome Institute"/>
            <person name="Brown P.J."/>
            <person name="Kysela D.T."/>
            <person name="Buechlein A."/>
            <person name="Hemmerich C."/>
            <person name="Brun Y.V."/>
        </authorList>
    </citation>
    <scope>NUCLEOTIDE SEQUENCE [LARGE SCALE GENOMIC DNA]</scope>
    <source>
        <strain evidence="6">ATCC 17100 / ATH 3.1.1 / DSM 162 / LMG 4299</strain>
    </source>
</reference>
<organism evidence="5 6">
    <name type="scientific">Rhodomicrobium vannielii (strain ATCC 17100 / DSM 162 / LMG 4299 / NCIMB 10020 / ATH 3.1.1)</name>
    <dbReference type="NCBI Taxonomy" id="648757"/>
    <lineage>
        <taxon>Bacteria</taxon>
        <taxon>Pseudomonadati</taxon>
        <taxon>Pseudomonadota</taxon>
        <taxon>Alphaproteobacteria</taxon>
        <taxon>Hyphomicrobiales</taxon>
        <taxon>Hyphomicrobiaceae</taxon>
        <taxon>Rhodomicrobium</taxon>
    </lineage>
</organism>
<keyword evidence="6" id="KW-1185">Reference proteome</keyword>
<dbReference type="GO" id="GO:0005615">
    <property type="term" value="C:extracellular space"/>
    <property type="evidence" value="ECO:0007669"/>
    <property type="project" value="TreeGrafter"/>
</dbReference>
<dbReference type="Proteomes" id="UP000001399">
    <property type="component" value="Chromosome"/>
</dbReference>
<dbReference type="PANTHER" id="PTHR10083:SF328">
    <property type="entry name" value="TISSUE FACTOR PATHWAY INHIBITOR"/>
    <property type="match status" value="1"/>
</dbReference>
<feature type="domain" description="BPTI/Kunitz inhibitor" evidence="4">
    <location>
        <begin position="354"/>
        <end position="403"/>
    </location>
</feature>
<dbReference type="SUPFAM" id="SSF57362">
    <property type="entry name" value="BPTI-like"/>
    <property type="match status" value="1"/>
</dbReference>
<dbReference type="AlphaFoldDB" id="E3I842"/>